<keyword evidence="3" id="KW-1185">Reference proteome</keyword>
<sequence>MLPIRVLVKYVDRVVDMDVIEPGDCSVISLINDTKKVLNGQPIDIWETWQLRITYPWNGQQHVLTSDEELMLCFEFFNHHDLDIIEFELILVPNNIHFHEDDPAMLCFNDLVEQNKGDEVEENKADQVEEDNKADQVEEDNVVLAEQNSEEENVGGDAVNDGSDNCSVDIEYESNTQSLSHTHHCPLPTGDRSKHGARRRRKTKKKKEEERKKKKKEEEDDRSKGNNDDGRKKKMVMMVMP</sequence>
<evidence type="ECO:0000313" key="2">
    <source>
        <dbReference type="EMBL" id="KAK0598058.1"/>
    </source>
</evidence>
<feature type="region of interest" description="Disordered" evidence="1">
    <location>
        <begin position="119"/>
        <end position="138"/>
    </location>
</feature>
<dbReference type="Proteomes" id="UP001168877">
    <property type="component" value="Unassembled WGS sequence"/>
</dbReference>
<organism evidence="2 3">
    <name type="scientific">Acer saccharum</name>
    <name type="common">Sugar maple</name>
    <dbReference type="NCBI Taxonomy" id="4024"/>
    <lineage>
        <taxon>Eukaryota</taxon>
        <taxon>Viridiplantae</taxon>
        <taxon>Streptophyta</taxon>
        <taxon>Embryophyta</taxon>
        <taxon>Tracheophyta</taxon>
        <taxon>Spermatophyta</taxon>
        <taxon>Magnoliopsida</taxon>
        <taxon>eudicotyledons</taxon>
        <taxon>Gunneridae</taxon>
        <taxon>Pentapetalae</taxon>
        <taxon>rosids</taxon>
        <taxon>malvids</taxon>
        <taxon>Sapindales</taxon>
        <taxon>Sapindaceae</taxon>
        <taxon>Hippocastanoideae</taxon>
        <taxon>Acereae</taxon>
        <taxon>Acer</taxon>
    </lineage>
</organism>
<reference evidence="2" key="1">
    <citation type="journal article" date="2022" name="Plant J.">
        <title>Strategies of tolerance reflected in two North American maple genomes.</title>
        <authorList>
            <person name="McEvoy S.L."/>
            <person name="Sezen U.U."/>
            <person name="Trouern-Trend A."/>
            <person name="McMahon S.M."/>
            <person name="Schaberg P.G."/>
            <person name="Yang J."/>
            <person name="Wegrzyn J.L."/>
            <person name="Swenson N.G."/>
        </authorList>
    </citation>
    <scope>NUCLEOTIDE SEQUENCE</scope>
    <source>
        <strain evidence="2">NS2018</strain>
    </source>
</reference>
<evidence type="ECO:0000256" key="1">
    <source>
        <dbReference type="SAM" id="MobiDB-lite"/>
    </source>
</evidence>
<reference evidence="2" key="2">
    <citation type="submission" date="2023-06" db="EMBL/GenBank/DDBJ databases">
        <authorList>
            <person name="Swenson N.G."/>
            <person name="Wegrzyn J.L."/>
            <person name="Mcevoy S.L."/>
        </authorList>
    </citation>
    <scope>NUCLEOTIDE SEQUENCE</scope>
    <source>
        <strain evidence="2">NS2018</strain>
        <tissue evidence="2">Leaf</tissue>
    </source>
</reference>
<protein>
    <submittedName>
        <fullName evidence="2">Uncharacterized protein</fullName>
    </submittedName>
</protein>
<dbReference type="AlphaFoldDB" id="A0AA39SVM9"/>
<feature type="compositionally biased region" description="Basic and acidic residues" evidence="1">
    <location>
        <begin position="221"/>
        <end position="231"/>
    </location>
</feature>
<dbReference type="EMBL" id="JAUESC010000004">
    <property type="protein sequence ID" value="KAK0598058.1"/>
    <property type="molecule type" value="Genomic_DNA"/>
</dbReference>
<proteinExistence type="predicted"/>
<feature type="region of interest" description="Disordered" evidence="1">
    <location>
        <begin position="145"/>
        <end position="241"/>
    </location>
</feature>
<name>A0AA39SVM9_ACESA</name>
<feature type="compositionally biased region" description="Basic residues" evidence="1">
    <location>
        <begin position="195"/>
        <end position="205"/>
    </location>
</feature>
<comment type="caution">
    <text evidence="2">The sequence shown here is derived from an EMBL/GenBank/DDBJ whole genome shotgun (WGS) entry which is preliminary data.</text>
</comment>
<gene>
    <name evidence="2" type="ORF">LWI29_031159</name>
</gene>
<feature type="compositionally biased region" description="Basic and acidic residues" evidence="1">
    <location>
        <begin position="119"/>
        <end position="136"/>
    </location>
</feature>
<accession>A0AA39SVM9</accession>
<evidence type="ECO:0000313" key="3">
    <source>
        <dbReference type="Proteomes" id="UP001168877"/>
    </source>
</evidence>